<dbReference type="InterPro" id="IPR002018">
    <property type="entry name" value="CarbesteraseB"/>
</dbReference>
<sequence length="565" mass="62921">MAILASGSSWRTSCLLILCWFTTTIIAKPVATVLNGTYEGLYLPAFDQDVFLGVPFAQSTGGLNRFRVPQALNTTWNGTRAAKQYGPACPDFQLDRDGTYGMSEDCLSINIVKPANIPGNESLPVAVWIHGGSYQVGTSSLPNYNLTYIVQQSVDIGKPVVAVSINYRKGGWGMLYSREIQGTGNANLSLRDMRKALAWISENIGAFGGQKESVTIWGESAGSFAVGQLLMSYGGRTDNLYHRSIQESGSAATAWYNGTDYYQPIYDKIVRHTNCTDEVDTLECLRTIPYDTIFPFLDSSKVGGPGFYPVVDGDIMPNYPTELLHSGRFAHVPHLYGSNSDEGTDNAPRGVINTDDDLYAFLLNSTGFDFPPSVVRDIMKLYPDDPTVGIPLNTGMERFAENGYQYKRIAAIMGDVFYHATRLDDARWYSKYDPTYIYRFNTRPFQNNTNANYTDYVGSLAPAYKGVQHFSEVAFVFANPSFVGPWEEYKALSDQMSAQWIHFIHGGDPNAEGLPEWPKYSEGEDGLNLVLQAQGRGYNGSYVEQDTYRLAGREYLTQWARRRHV</sequence>
<dbReference type="SUPFAM" id="SSF53474">
    <property type="entry name" value="alpha/beta-Hydrolases"/>
    <property type="match status" value="1"/>
</dbReference>
<accession>A0A9W4XKV3</accession>
<dbReference type="AlphaFoldDB" id="A0A9W4XKV3"/>
<dbReference type="InterPro" id="IPR050309">
    <property type="entry name" value="Type-B_Carboxylest/Lipase"/>
</dbReference>
<dbReference type="EC" id="3.1.1.-" evidence="3"/>
<dbReference type="Proteomes" id="UP001152607">
    <property type="component" value="Unassembled WGS sequence"/>
</dbReference>
<comment type="similarity">
    <text evidence="1 3">Belongs to the type-B carboxylesterase/lipase family.</text>
</comment>
<dbReference type="PANTHER" id="PTHR11559">
    <property type="entry name" value="CARBOXYLESTERASE"/>
    <property type="match status" value="1"/>
</dbReference>
<feature type="domain" description="Carboxylesterase type B" evidence="4">
    <location>
        <begin position="29"/>
        <end position="527"/>
    </location>
</feature>
<feature type="signal peptide" evidence="3">
    <location>
        <begin position="1"/>
        <end position="27"/>
    </location>
</feature>
<evidence type="ECO:0000313" key="5">
    <source>
        <dbReference type="EMBL" id="CAI6335674.1"/>
    </source>
</evidence>
<evidence type="ECO:0000256" key="2">
    <source>
        <dbReference type="ARBA" id="ARBA00022801"/>
    </source>
</evidence>
<dbReference type="PROSITE" id="PS00122">
    <property type="entry name" value="CARBOXYLESTERASE_B_1"/>
    <property type="match status" value="1"/>
</dbReference>
<keyword evidence="3" id="KW-0732">Signal</keyword>
<dbReference type="OrthoDB" id="408631at2759"/>
<dbReference type="EMBL" id="CAOQHR010000006">
    <property type="protein sequence ID" value="CAI6335674.1"/>
    <property type="molecule type" value="Genomic_DNA"/>
</dbReference>
<gene>
    <name evidence="5" type="ORF">PDIGIT_LOCUS8759</name>
</gene>
<feature type="chain" id="PRO_5041019697" description="Carboxylic ester hydrolase" evidence="3">
    <location>
        <begin position="28"/>
        <end position="565"/>
    </location>
</feature>
<dbReference type="InterPro" id="IPR019826">
    <property type="entry name" value="Carboxylesterase_B_AS"/>
</dbReference>
<reference evidence="5" key="1">
    <citation type="submission" date="2023-01" db="EMBL/GenBank/DDBJ databases">
        <authorList>
            <person name="Van Ghelder C."/>
            <person name="Rancurel C."/>
        </authorList>
    </citation>
    <scope>NUCLEOTIDE SEQUENCE</scope>
    <source>
        <strain evidence="5">CNCM I-4278</strain>
    </source>
</reference>
<evidence type="ECO:0000256" key="3">
    <source>
        <dbReference type="RuleBase" id="RU361235"/>
    </source>
</evidence>
<name>A0A9W4XKV3_9PLEO</name>
<dbReference type="InterPro" id="IPR029058">
    <property type="entry name" value="AB_hydrolase_fold"/>
</dbReference>
<proteinExistence type="inferred from homology"/>
<keyword evidence="2 3" id="KW-0378">Hydrolase</keyword>
<evidence type="ECO:0000313" key="6">
    <source>
        <dbReference type="Proteomes" id="UP001152607"/>
    </source>
</evidence>
<dbReference type="Pfam" id="PF00135">
    <property type="entry name" value="COesterase"/>
    <property type="match status" value="1"/>
</dbReference>
<evidence type="ECO:0000256" key="1">
    <source>
        <dbReference type="ARBA" id="ARBA00005964"/>
    </source>
</evidence>
<dbReference type="Gene3D" id="3.40.50.1820">
    <property type="entry name" value="alpha/beta hydrolase"/>
    <property type="match status" value="1"/>
</dbReference>
<evidence type="ECO:0000259" key="4">
    <source>
        <dbReference type="Pfam" id="PF00135"/>
    </source>
</evidence>
<protein>
    <recommendedName>
        <fullName evidence="3">Carboxylic ester hydrolase</fullName>
        <ecNumber evidence="3">3.1.1.-</ecNumber>
    </recommendedName>
</protein>
<keyword evidence="6" id="KW-1185">Reference proteome</keyword>
<dbReference type="GO" id="GO:0016787">
    <property type="term" value="F:hydrolase activity"/>
    <property type="evidence" value="ECO:0007669"/>
    <property type="project" value="UniProtKB-KW"/>
</dbReference>
<organism evidence="5 6">
    <name type="scientific">Periconia digitata</name>
    <dbReference type="NCBI Taxonomy" id="1303443"/>
    <lineage>
        <taxon>Eukaryota</taxon>
        <taxon>Fungi</taxon>
        <taxon>Dikarya</taxon>
        <taxon>Ascomycota</taxon>
        <taxon>Pezizomycotina</taxon>
        <taxon>Dothideomycetes</taxon>
        <taxon>Pleosporomycetidae</taxon>
        <taxon>Pleosporales</taxon>
        <taxon>Massarineae</taxon>
        <taxon>Periconiaceae</taxon>
        <taxon>Periconia</taxon>
    </lineage>
</organism>
<comment type="caution">
    <text evidence="5">The sequence shown here is derived from an EMBL/GenBank/DDBJ whole genome shotgun (WGS) entry which is preliminary data.</text>
</comment>